<dbReference type="PANTHER" id="PTHR43464:SF19">
    <property type="entry name" value="UBIQUINONE BIOSYNTHESIS O-METHYLTRANSFERASE, MITOCHONDRIAL"/>
    <property type="match status" value="1"/>
</dbReference>
<dbReference type="GO" id="GO:0008168">
    <property type="term" value="F:methyltransferase activity"/>
    <property type="evidence" value="ECO:0007669"/>
    <property type="project" value="UniProtKB-KW"/>
</dbReference>
<evidence type="ECO:0000256" key="3">
    <source>
        <dbReference type="ARBA" id="ARBA00022691"/>
    </source>
</evidence>
<feature type="domain" description="Methyltransferase" evidence="5">
    <location>
        <begin position="125"/>
        <end position="227"/>
    </location>
</feature>
<keyword evidence="4" id="KW-0472">Membrane</keyword>
<keyword evidence="4" id="KW-0812">Transmembrane</keyword>
<keyword evidence="2" id="KW-0808">Transferase</keyword>
<dbReference type="InterPro" id="IPR041698">
    <property type="entry name" value="Methyltransf_25"/>
</dbReference>
<evidence type="ECO:0000256" key="4">
    <source>
        <dbReference type="SAM" id="Phobius"/>
    </source>
</evidence>
<organism evidence="6">
    <name type="scientific">viral metagenome</name>
    <dbReference type="NCBI Taxonomy" id="1070528"/>
    <lineage>
        <taxon>unclassified sequences</taxon>
        <taxon>metagenomes</taxon>
        <taxon>organismal metagenomes</taxon>
    </lineage>
</organism>
<dbReference type="EMBL" id="MN739154">
    <property type="protein sequence ID" value="QHS91070.1"/>
    <property type="molecule type" value="Genomic_DNA"/>
</dbReference>
<keyword evidence="4" id="KW-1133">Transmembrane helix</keyword>
<reference evidence="6" key="1">
    <citation type="journal article" date="2020" name="Nature">
        <title>Giant virus diversity and host interactions through global metagenomics.</title>
        <authorList>
            <person name="Schulz F."/>
            <person name="Roux S."/>
            <person name="Paez-Espino D."/>
            <person name="Jungbluth S."/>
            <person name="Walsh D.A."/>
            <person name="Denef V.J."/>
            <person name="McMahon K.D."/>
            <person name="Konstantinidis K.T."/>
            <person name="Eloe-Fadrosh E.A."/>
            <person name="Kyrpides N.C."/>
            <person name="Woyke T."/>
        </authorList>
    </citation>
    <scope>NUCLEOTIDE SEQUENCE</scope>
    <source>
        <strain evidence="6">GVMAG-M-3300013004-44</strain>
    </source>
</reference>
<proteinExistence type="predicted"/>
<dbReference type="Pfam" id="PF13649">
    <property type="entry name" value="Methyltransf_25"/>
    <property type="match status" value="1"/>
</dbReference>
<feature type="transmembrane region" description="Helical" evidence="4">
    <location>
        <begin position="9"/>
        <end position="26"/>
    </location>
</feature>
<dbReference type="GO" id="GO:0032259">
    <property type="term" value="P:methylation"/>
    <property type="evidence" value="ECO:0007669"/>
    <property type="project" value="UniProtKB-KW"/>
</dbReference>
<protein>
    <recommendedName>
        <fullName evidence="5">Methyltransferase domain-containing protein</fullName>
    </recommendedName>
</protein>
<dbReference type="SUPFAM" id="SSF53335">
    <property type="entry name" value="S-adenosyl-L-methionine-dependent methyltransferases"/>
    <property type="match status" value="1"/>
</dbReference>
<dbReference type="CDD" id="cd02440">
    <property type="entry name" value="AdoMet_MTases"/>
    <property type="match status" value="1"/>
</dbReference>
<feature type="transmembrane region" description="Helical" evidence="4">
    <location>
        <begin position="32"/>
        <end position="50"/>
    </location>
</feature>
<accession>A0A6C0BG75</accession>
<keyword evidence="3" id="KW-0949">S-adenosyl-L-methionine</keyword>
<dbReference type="PROSITE" id="PS51257">
    <property type="entry name" value="PROKAR_LIPOPROTEIN"/>
    <property type="match status" value="1"/>
</dbReference>
<evidence type="ECO:0000256" key="1">
    <source>
        <dbReference type="ARBA" id="ARBA00022603"/>
    </source>
</evidence>
<sequence>MEEIFHKFIIYAAVIILACFLTLFTFDTWQTVLMVTLLLIIVNYLIILSMDKLTTLDYYTVSEGFVADSAASKSQYQWLGNDELFDDFYGSVFTKLTQNENLIQAEAAICMEEFTKHQPKNQLMILDAGCGIGIATCAFANLGAGHSVGIDKSPAMIRYAKGTTLPSTTLTDLQKQDVEFRTADLIGPGAAAAAEFSSACLLYFTIYYFQDLDNLFRNLALWVKPGGCLAIEVVNKYKFVPVLDCANPWVGISPQNYSKERITTSKAVFDKFDYEAVFELNDPHAEFRETFRFKDGSVRRQKHTMVMPSMADIIKKAVKNGWTYTKYVDMTPLSFQYGFLLFFTRDSE</sequence>
<dbReference type="InterPro" id="IPR029063">
    <property type="entry name" value="SAM-dependent_MTases_sf"/>
</dbReference>
<name>A0A6C0BG75_9ZZZZ</name>
<evidence type="ECO:0000256" key="2">
    <source>
        <dbReference type="ARBA" id="ARBA00022679"/>
    </source>
</evidence>
<evidence type="ECO:0000259" key="5">
    <source>
        <dbReference type="Pfam" id="PF13649"/>
    </source>
</evidence>
<evidence type="ECO:0000313" key="6">
    <source>
        <dbReference type="EMBL" id="QHS91070.1"/>
    </source>
</evidence>
<keyword evidence="1" id="KW-0489">Methyltransferase</keyword>
<dbReference type="PANTHER" id="PTHR43464">
    <property type="entry name" value="METHYLTRANSFERASE"/>
    <property type="match status" value="1"/>
</dbReference>
<dbReference type="Gene3D" id="3.40.50.150">
    <property type="entry name" value="Vaccinia Virus protein VP39"/>
    <property type="match status" value="1"/>
</dbReference>
<dbReference type="AlphaFoldDB" id="A0A6C0BG75"/>